<dbReference type="InterPro" id="IPR000524">
    <property type="entry name" value="Tscrpt_reg_HTH_GntR"/>
</dbReference>
<dbReference type="OrthoDB" id="9781630at2"/>
<proteinExistence type="predicted"/>
<dbReference type="Pfam" id="PF07729">
    <property type="entry name" value="FCD"/>
    <property type="match status" value="1"/>
</dbReference>
<feature type="domain" description="HTH gntR-type" evidence="4">
    <location>
        <begin position="14"/>
        <end position="81"/>
    </location>
</feature>
<dbReference type="PROSITE" id="PS50949">
    <property type="entry name" value="HTH_GNTR"/>
    <property type="match status" value="1"/>
</dbReference>
<dbReference type="STRING" id="415015.SAMN05660462_00391"/>
<dbReference type="GO" id="GO:0003677">
    <property type="term" value="F:DNA binding"/>
    <property type="evidence" value="ECO:0007669"/>
    <property type="project" value="UniProtKB-KW"/>
</dbReference>
<dbReference type="CDD" id="cd07377">
    <property type="entry name" value="WHTH_GntR"/>
    <property type="match status" value="1"/>
</dbReference>
<organism evidence="5 6">
    <name type="scientific">Proteiniborus ethanoligenes</name>
    <dbReference type="NCBI Taxonomy" id="415015"/>
    <lineage>
        <taxon>Bacteria</taxon>
        <taxon>Bacillati</taxon>
        <taxon>Bacillota</taxon>
        <taxon>Clostridia</taxon>
        <taxon>Eubacteriales</taxon>
        <taxon>Proteiniborus</taxon>
    </lineage>
</organism>
<reference evidence="5 6" key="1">
    <citation type="submission" date="2016-10" db="EMBL/GenBank/DDBJ databases">
        <authorList>
            <person name="de Groot N.N."/>
        </authorList>
    </citation>
    <scope>NUCLEOTIDE SEQUENCE [LARGE SCALE GENOMIC DNA]</scope>
    <source>
        <strain evidence="5 6">DSM 21650</strain>
    </source>
</reference>
<evidence type="ECO:0000256" key="3">
    <source>
        <dbReference type="ARBA" id="ARBA00023163"/>
    </source>
</evidence>
<dbReference type="EMBL" id="FNQE01000002">
    <property type="protein sequence ID" value="SDY57673.1"/>
    <property type="molecule type" value="Genomic_DNA"/>
</dbReference>
<dbReference type="AlphaFoldDB" id="A0A1H3KZT3"/>
<evidence type="ECO:0000256" key="2">
    <source>
        <dbReference type="ARBA" id="ARBA00023125"/>
    </source>
</evidence>
<accession>A0A1H3KZT3</accession>
<keyword evidence="3" id="KW-0804">Transcription</keyword>
<dbReference type="Gene3D" id="1.20.120.530">
    <property type="entry name" value="GntR ligand-binding domain-like"/>
    <property type="match status" value="1"/>
</dbReference>
<dbReference type="SUPFAM" id="SSF46785">
    <property type="entry name" value="Winged helix' DNA-binding domain"/>
    <property type="match status" value="1"/>
</dbReference>
<dbReference type="SUPFAM" id="SSF48008">
    <property type="entry name" value="GntR ligand-binding domain-like"/>
    <property type="match status" value="1"/>
</dbReference>
<dbReference type="RefSeq" id="WP_091726413.1">
    <property type="nucleotide sequence ID" value="NZ_FNQE01000002.1"/>
</dbReference>
<dbReference type="InterPro" id="IPR008920">
    <property type="entry name" value="TF_FadR/GntR_C"/>
</dbReference>
<dbReference type="GO" id="GO:0003700">
    <property type="term" value="F:DNA-binding transcription factor activity"/>
    <property type="evidence" value="ECO:0007669"/>
    <property type="project" value="InterPro"/>
</dbReference>
<dbReference type="InterPro" id="IPR036388">
    <property type="entry name" value="WH-like_DNA-bd_sf"/>
</dbReference>
<keyword evidence="1" id="KW-0805">Transcription regulation</keyword>
<dbReference type="PANTHER" id="PTHR43537">
    <property type="entry name" value="TRANSCRIPTIONAL REGULATOR, GNTR FAMILY"/>
    <property type="match status" value="1"/>
</dbReference>
<dbReference type="SMART" id="SM00895">
    <property type="entry name" value="FCD"/>
    <property type="match status" value="1"/>
</dbReference>
<dbReference type="SMART" id="SM00345">
    <property type="entry name" value="HTH_GNTR"/>
    <property type="match status" value="1"/>
</dbReference>
<evidence type="ECO:0000259" key="4">
    <source>
        <dbReference type="PROSITE" id="PS50949"/>
    </source>
</evidence>
<keyword evidence="2" id="KW-0238">DNA-binding</keyword>
<dbReference type="InterPro" id="IPR036390">
    <property type="entry name" value="WH_DNA-bd_sf"/>
</dbReference>
<evidence type="ECO:0000313" key="6">
    <source>
        <dbReference type="Proteomes" id="UP000198625"/>
    </source>
</evidence>
<dbReference type="Pfam" id="PF00392">
    <property type="entry name" value="GntR"/>
    <property type="match status" value="1"/>
</dbReference>
<dbReference type="Gene3D" id="1.10.10.10">
    <property type="entry name" value="Winged helix-like DNA-binding domain superfamily/Winged helix DNA-binding domain"/>
    <property type="match status" value="1"/>
</dbReference>
<keyword evidence="6" id="KW-1185">Reference proteome</keyword>
<evidence type="ECO:0000256" key="1">
    <source>
        <dbReference type="ARBA" id="ARBA00023015"/>
    </source>
</evidence>
<dbReference type="Proteomes" id="UP000198625">
    <property type="component" value="Unassembled WGS sequence"/>
</dbReference>
<evidence type="ECO:0000313" key="5">
    <source>
        <dbReference type="EMBL" id="SDY57673.1"/>
    </source>
</evidence>
<name>A0A1H3KZT3_9FIRM</name>
<dbReference type="InterPro" id="IPR011711">
    <property type="entry name" value="GntR_C"/>
</dbReference>
<sequence length="222" mass="25844">MSIRLEPVRSNDLRPIREIVYEELRKAIFDGRIKKGEHLVESIIGEKMEVSRTPVREALRQLEAEGLVSNVPRRGAIVQGITKEDAVEIYDLREVLEGLVVRLSCKNITDEDIIKLKDILKKMEETISKKDDESYLNIHGDFNNIIFNRANSKRLQSMMTNIYDYLASLRSISLQKEDRRISALEEHRQIVYALEKRDEEAVEKLAREHVRKAKEAFLKNLI</sequence>
<gene>
    <name evidence="5" type="ORF">SAMN05660462_00391</name>
</gene>
<protein>
    <submittedName>
        <fullName evidence="5">Transcriptional regulator, GntR family</fullName>
    </submittedName>
</protein>
<dbReference type="PANTHER" id="PTHR43537:SF24">
    <property type="entry name" value="GLUCONATE OPERON TRANSCRIPTIONAL REPRESSOR"/>
    <property type="match status" value="1"/>
</dbReference>